<feature type="compositionally biased region" description="Polar residues" evidence="1">
    <location>
        <begin position="11"/>
        <end position="31"/>
    </location>
</feature>
<organism evidence="2">
    <name type="scientific">marine sediment metagenome</name>
    <dbReference type="NCBI Taxonomy" id="412755"/>
    <lineage>
        <taxon>unclassified sequences</taxon>
        <taxon>metagenomes</taxon>
        <taxon>ecological metagenomes</taxon>
    </lineage>
</organism>
<evidence type="ECO:0000256" key="1">
    <source>
        <dbReference type="SAM" id="MobiDB-lite"/>
    </source>
</evidence>
<dbReference type="AlphaFoldDB" id="A0A0F8W0R3"/>
<protein>
    <submittedName>
        <fullName evidence="2">Uncharacterized protein</fullName>
    </submittedName>
</protein>
<comment type="caution">
    <text evidence="2">The sequence shown here is derived from an EMBL/GenBank/DDBJ whole genome shotgun (WGS) entry which is preliminary data.</text>
</comment>
<dbReference type="EMBL" id="LAZR01068107">
    <property type="protein sequence ID" value="KKK50262.1"/>
    <property type="molecule type" value="Genomic_DNA"/>
</dbReference>
<feature type="non-terminal residue" evidence="2">
    <location>
        <position position="1"/>
    </location>
</feature>
<name>A0A0F8W0R3_9ZZZZ</name>
<gene>
    <name evidence="2" type="ORF">LCGC14_3126760</name>
</gene>
<sequence>TPEDSLREVGSQPSGIHSQQGNPILGNSVNTGEPADTFNLSEERMSFYRELCKDYPDVKWANIFEIIINQDKEFIKRLKEDDAEFIKIIHDYMVRNEKWDSDLNIIIGELRVLRDRTTKINPMYAIDFTKVTNRLHTLMRSIKSKNITGLRYLKKGLKGRIDKLSGDELVK</sequence>
<accession>A0A0F8W0R3</accession>
<evidence type="ECO:0000313" key="2">
    <source>
        <dbReference type="EMBL" id="KKK50262.1"/>
    </source>
</evidence>
<proteinExistence type="predicted"/>
<reference evidence="2" key="1">
    <citation type="journal article" date="2015" name="Nature">
        <title>Complex archaea that bridge the gap between prokaryotes and eukaryotes.</title>
        <authorList>
            <person name="Spang A."/>
            <person name="Saw J.H."/>
            <person name="Jorgensen S.L."/>
            <person name="Zaremba-Niedzwiedzka K."/>
            <person name="Martijn J."/>
            <person name="Lind A.E."/>
            <person name="van Eijk R."/>
            <person name="Schleper C."/>
            <person name="Guy L."/>
            <person name="Ettema T.J."/>
        </authorList>
    </citation>
    <scope>NUCLEOTIDE SEQUENCE</scope>
</reference>
<feature type="region of interest" description="Disordered" evidence="1">
    <location>
        <begin position="1"/>
        <end position="32"/>
    </location>
</feature>